<dbReference type="OrthoDB" id="10018316at2759"/>
<evidence type="ECO:0000256" key="4">
    <source>
        <dbReference type="PROSITE-ProRule" id="PRU00091"/>
    </source>
</evidence>
<keyword evidence="1" id="KW-0479">Metal-binding</keyword>
<dbReference type="InterPro" id="IPR017455">
    <property type="entry name" value="Znf_FYVE-rel"/>
</dbReference>
<comment type="caution">
    <text evidence="6">The sequence shown here is derived from an EMBL/GenBank/DDBJ whole genome shotgun (WGS) entry which is preliminary data.</text>
</comment>
<dbReference type="Pfam" id="PF01363">
    <property type="entry name" value="FYVE"/>
    <property type="match status" value="1"/>
</dbReference>
<accession>A0A4Y2HUB8</accession>
<evidence type="ECO:0000256" key="3">
    <source>
        <dbReference type="ARBA" id="ARBA00022833"/>
    </source>
</evidence>
<dbReference type="SMART" id="SM00064">
    <property type="entry name" value="FYVE"/>
    <property type="match status" value="1"/>
</dbReference>
<dbReference type="Proteomes" id="UP000499080">
    <property type="component" value="Unassembled WGS sequence"/>
</dbReference>
<dbReference type="EMBL" id="BGPR01002175">
    <property type="protein sequence ID" value="GBM69047.1"/>
    <property type="molecule type" value="Genomic_DNA"/>
</dbReference>
<protein>
    <recommendedName>
        <fullName evidence="5">FYVE-type domain-containing protein</fullName>
    </recommendedName>
</protein>
<dbReference type="PROSITE" id="PS50178">
    <property type="entry name" value="ZF_FYVE"/>
    <property type="match status" value="1"/>
</dbReference>
<proteinExistence type="predicted"/>
<name>A0A4Y2HUB8_ARAVE</name>
<gene>
    <name evidence="6" type="ORF">AVEN_155520_1</name>
</gene>
<organism evidence="6 7">
    <name type="scientific">Araneus ventricosus</name>
    <name type="common">Orbweaver spider</name>
    <name type="synonym">Epeira ventricosa</name>
    <dbReference type="NCBI Taxonomy" id="182803"/>
    <lineage>
        <taxon>Eukaryota</taxon>
        <taxon>Metazoa</taxon>
        <taxon>Ecdysozoa</taxon>
        <taxon>Arthropoda</taxon>
        <taxon>Chelicerata</taxon>
        <taxon>Arachnida</taxon>
        <taxon>Araneae</taxon>
        <taxon>Araneomorphae</taxon>
        <taxon>Entelegynae</taxon>
        <taxon>Araneoidea</taxon>
        <taxon>Araneidae</taxon>
        <taxon>Araneus</taxon>
    </lineage>
</organism>
<feature type="domain" description="FYVE-type" evidence="5">
    <location>
        <begin position="43"/>
        <end position="103"/>
    </location>
</feature>
<dbReference type="AlphaFoldDB" id="A0A4Y2HUB8"/>
<dbReference type="InterPro" id="IPR016024">
    <property type="entry name" value="ARM-type_fold"/>
</dbReference>
<dbReference type="SUPFAM" id="SSF48371">
    <property type="entry name" value="ARM repeat"/>
    <property type="match status" value="1"/>
</dbReference>
<keyword evidence="2 4" id="KW-0863">Zinc-finger</keyword>
<keyword evidence="7" id="KW-1185">Reference proteome</keyword>
<dbReference type="GO" id="GO:0008270">
    <property type="term" value="F:zinc ion binding"/>
    <property type="evidence" value="ECO:0007669"/>
    <property type="project" value="UniProtKB-KW"/>
</dbReference>
<evidence type="ECO:0000313" key="7">
    <source>
        <dbReference type="Proteomes" id="UP000499080"/>
    </source>
</evidence>
<dbReference type="SUPFAM" id="SSF57903">
    <property type="entry name" value="FYVE/PHD zinc finger"/>
    <property type="match status" value="1"/>
</dbReference>
<dbReference type="InterPro" id="IPR011011">
    <property type="entry name" value="Znf_FYVE_PHD"/>
</dbReference>
<sequence>MNPFGSADNITVDGTSVKLPVSTGNPASLSPTATFQKPYWMPDEEADSCLNCGVKFSQFRRRHHCRNCGKIFCSKCCVEKISLPHFGINEPEKVCNNCKLTVELMNKAKSSDMEEKYEAVIGLCSLLKNTAGLSKVVECGGINTMLSMAVNGNNKIKVAVASALHCLAQSMMLNSFLVEVGCLKVLKNFLLSNSNCTELVSDSLSALNLLCMDANIRVEVLKEGMVEALLAVVVSSSGVVSVFASRVLQLLVCNFEYHEFILKNHRGIISELFDALENEDLQMQACVTKILMYFSAGSLPFREMIIQEDVSRDFPLLFLLKGSSQGVLVHVACIVANLAVSVNENYMNRYITGMCELLTCVKQENEELLSQIGRGLANFAENSSSALHMIHHLPIIVSSLLKSSFEAPRIHACRLIVLLFSSEFPVALDVLSQSGLDEFIATVFDLPGITDTINSLFLRKVSRLSVCQK</sequence>
<dbReference type="InterPro" id="IPR000306">
    <property type="entry name" value="Znf_FYVE"/>
</dbReference>
<evidence type="ECO:0000256" key="1">
    <source>
        <dbReference type="ARBA" id="ARBA00022723"/>
    </source>
</evidence>
<dbReference type="Gene3D" id="1.25.10.10">
    <property type="entry name" value="Leucine-rich Repeat Variant"/>
    <property type="match status" value="1"/>
</dbReference>
<evidence type="ECO:0000256" key="2">
    <source>
        <dbReference type="ARBA" id="ARBA00022771"/>
    </source>
</evidence>
<reference evidence="6 7" key="1">
    <citation type="journal article" date="2019" name="Sci. Rep.">
        <title>Orb-weaving spider Araneus ventricosus genome elucidates the spidroin gene catalogue.</title>
        <authorList>
            <person name="Kono N."/>
            <person name="Nakamura H."/>
            <person name="Ohtoshi R."/>
            <person name="Moran D.A.P."/>
            <person name="Shinohara A."/>
            <person name="Yoshida Y."/>
            <person name="Fujiwara M."/>
            <person name="Mori M."/>
            <person name="Tomita M."/>
            <person name="Arakawa K."/>
        </authorList>
    </citation>
    <scope>NUCLEOTIDE SEQUENCE [LARGE SCALE GENOMIC DNA]</scope>
</reference>
<dbReference type="InterPro" id="IPR013083">
    <property type="entry name" value="Znf_RING/FYVE/PHD"/>
</dbReference>
<dbReference type="Gene3D" id="3.30.40.10">
    <property type="entry name" value="Zinc/RING finger domain, C3HC4 (zinc finger)"/>
    <property type="match status" value="1"/>
</dbReference>
<dbReference type="PANTHER" id="PTHR39490">
    <property type="entry name" value="ARRESTIN DOMAIN-CONTAINING PROTEIN D"/>
    <property type="match status" value="1"/>
</dbReference>
<dbReference type="PANTHER" id="PTHR39490:SF9">
    <property type="entry name" value="FYVE-TYPE DOMAIN-CONTAINING PROTEIN"/>
    <property type="match status" value="1"/>
</dbReference>
<evidence type="ECO:0000259" key="5">
    <source>
        <dbReference type="PROSITE" id="PS50178"/>
    </source>
</evidence>
<dbReference type="InterPro" id="IPR011989">
    <property type="entry name" value="ARM-like"/>
</dbReference>
<dbReference type="InterPro" id="IPR052113">
    <property type="entry name" value="FYVE-type_Zinc_Finger"/>
</dbReference>
<keyword evidence="3" id="KW-0862">Zinc</keyword>
<evidence type="ECO:0000313" key="6">
    <source>
        <dbReference type="EMBL" id="GBM69047.1"/>
    </source>
</evidence>